<comment type="caution">
    <text evidence="1">The sequence shown here is derived from an EMBL/GenBank/DDBJ whole genome shotgun (WGS) entry which is preliminary data.</text>
</comment>
<keyword evidence="2" id="KW-1185">Reference proteome</keyword>
<evidence type="ECO:0000313" key="2">
    <source>
        <dbReference type="Proteomes" id="UP001140949"/>
    </source>
</evidence>
<dbReference type="AlphaFoldDB" id="A0AAX6HYL5"/>
<evidence type="ECO:0000313" key="1">
    <source>
        <dbReference type="EMBL" id="KAJ6845315.1"/>
    </source>
</evidence>
<accession>A0AAX6HYL5</accession>
<dbReference type="Proteomes" id="UP001140949">
    <property type="component" value="Unassembled WGS sequence"/>
</dbReference>
<name>A0AAX6HYL5_IRIPA</name>
<sequence length="67" mass="7491">MRTTTTTIIRSANSSQLATRRLGGVRLSHLDEVLRTSSMTRCSSSTSVGTLIDRVALFSFLDWIRCR</sequence>
<proteinExistence type="predicted"/>
<organism evidence="1 2">
    <name type="scientific">Iris pallida</name>
    <name type="common">Sweet iris</name>
    <dbReference type="NCBI Taxonomy" id="29817"/>
    <lineage>
        <taxon>Eukaryota</taxon>
        <taxon>Viridiplantae</taxon>
        <taxon>Streptophyta</taxon>
        <taxon>Embryophyta</taxon>
        <taxon>Tracheophyta</taxon>
        <taxon>Spermatophyta</taxon>
        <taxon>Magnoliopsida</taxon>
        <taxon>Liliopsida</taxon>
        <taxon>Asparagales</taxon>
        <taxon>Iridaceae</taxon>
        <taxon>Iridoideae</taxon>
        <taxon>Irideae</taxon>
        <taxon>Iris</taxon>
    </lineage>
</organism>
<reference evidence="1" key="2">
    <citation type="submission" date="2023-04" db="EMBL/GenBank/DDBJ databases">
        <authorList>
            <person name="Bruccoleri R.E."/>
            <person name="Oakeley E.J."/>
            <person name="Faust A.-M."/>
            <person name="Dessus-Babus S."/>
            <person name="Altorfer M."/>
            <person name="Burckhardt D."/>
            <person name="Oertli M."/>
            <person name="Naumann U."/>
            <person name="Petersen F."/>
            <person name="Wong J."/>
        </authorList>
    </citation>
    <scope>NUCLEOTIDE SEQUENCE</scope>
    <source>
        <strain evidence="1">GSM-AAB239-AS_SAM_17_03QT</strain>
        <tissue evidence="1">Leaf</tissue>
    </source>
</reference>
<reference evidence="1" key="1">
    <citation type="journal article" date="2023" name="GigaByte">
        <title>Genome assembly of the bearded iris, Iris pallida Lam.</title>
        <authorList>
            <person name="Bruccoleri R.E."/>
            <person name="Oakeley E.J."/>
            <person name="Faust A.M.E."/>
            <person name="Altorfer M."/>
            <person name="Dessus-Babus S."/>
            <person name="Burckhardt D."/>
            <person name="Oertli M."/>
            <person name="Naumann U."/>
            <person name="Petersen F."/>
            <person name="Wong J."/>
        </authorList>
    </citation>
    <scope>NUCLEOTIDE SEQUENCE</scope>
    <source>
        <strain evidence="1">GSM-AAB239-AS_SAM_17_03QT</strain>
    </source>
</reference>
<gene>
    <name evidence="1" type="ORF">M6B38_289740</name>
</gene>
<protein>
    <submittedName>
        <fullName evidence="1">Uncharacterized protein</fullName>
    </submittedName>
</protein>
<dbReference type="EMBL" id="JANAVB010006389">
    <property type="protein sequence ID" value="KAJ6845315.1"/>
    <property type="molecule type" value="Genomic_DNA"/>
</dbReference>